<accession>A0A1Y0SXA9</accession>
<keyword evidence="2" id="KW-1185">Reference proteome</keyword>
<gene>
    <name evidence="1" type="ORF">SKUL_56</name>
</gene>
<dbReference type="EMBL" id="MF042361">
    <property type="protein sequence ID" value="ARV77155.1"/>
    <property type="molecule type" value="Genomic_DNA"/>
</dbReference>
<sequence length="124" mass="13176">MSVTIAAKALISIVIGCSHYGADDATYCVANVVHNVPVTMEQCDVTSEAMATAIATGLTRLEQTGVKSTSACYEGQEAEDVQKSLGQYITDELGADTWKIKHYDSAAPSVITRTQTSQDAEKAQ</sequence>
<organism evidence="1 2">
    <name type="scientific">Pseudomonas phage Skulduggery</name>
    <dbReference type="NCBI Taxonomy" id="2006671"/>
    <lineage>
        <taxon>Viruses</taxon>
        <taxon>Duplodnaviria</taxon>
        <taxon>Heunggongvirae</taxon>
        <taxon>Uroviricota</taxon>
        <taxon>Caudoviricetes</taxon>
        <taxon>Skulduggeryvirus</taxon>
        <taxon>Skulduggeryvirus skulduggery</taxon>
    </lineage>
</organism>
<proteinExistence type="predicted"/>
<reference evidence="1 2" key="1">
    <citation type="submission" date="2017-05" db="EMBL/GenBank/DDBJ databases">
        <authorList>
            <person name="Song R."/>
            <person name="Chenine A.L."/>
            <person name="Ruprecht R.M."/>
        </authorList>
    </citation>
    <scope>NUCLEOTIDE SEQUENCE [LARGE SCALE GENOMIC DNA]</scope>
</reference>
<evidence type="ECO:0000313" key="1">
    <source>
        <dbReference type="EMBL" id="ARV77155.1"/>
    </source>
</evidence>
<protein>
    <submittedName>
        <fullName evidence="1">Uncharacterized protein</fullName>
    </submittedName>
</protein>
<name>A0A1Y0SXA9_9CAUD</name>
<evidence type="ECO:0000313" key="2">
    <source>
        <dbReference type="Proteomes" id="UP000221845"/>
    </source>
</evidence>
<dbReference type="Proteomes" id="UP000221845">
    <property type="component" value="Segment"/>
</dbReference>